<evidence type="ECO:0000256" key="7">
    <source>
        <dbReference type="ARBA" id="ARBA00022723"/>
    </source>
</evidence>
<keyword evidence="5 14" id="KW-0949">S-adenosyl-L-methionine</keyword>
<dbReference type="CDD" id="cd01335">
    <property type="entry name" value="Radical_SAM"/>
    <property type="match status" value="1"/>
</dbReference>
<reference evidence="20" key="1">
    <citation type="submission" date="2016-07" db="EMBL/GenBank/DDBJ databases">
        <authorList>
            <person name="Florea S."/>
            <person name="Webb J.S."/>
            <person name="Jaromczyk J."/>
            <person name="Schardl C.L."/>
        </authorList>
    </citation>
    <scope>NUCLEOTIDE SEQUENCE [LARGE SCALE GENOMIC DNA]</scope>
    <source>
        <strain evidence="20">IPB1</strain>
    </source>
</reference>
<dbReference type="InterPro" id="IPR023404">
    <property type="entry name" value="rSAM_horseshoe"/>
</dbReference>
<organism evidence="19 20">
    <name type="scientific">Pseudoalteromonas luteoviolacea</name>
    <dbReference type="NCBI Taxonomy" id="43657"/>
    <lineage>
        <taxon>Bacteria</taxon>
        <taxon>Pseudomonadati</taxon>
        <taxon>Pseudomonadota</taxon>
        <taxon>Gammaproteobacteria</taxon>
        <taxon>Alteromonadales</taxon>
        <taxon>Pseudoalteromonadaceae</taxon>
        <taxon>Pseudoalteromonas</taxon>
    </lineage>
</organism>
<dbReference type="GO" id="GO:0035597">
    <property type="term" value="F:tRNA-2-methylthio-N(6)-dimethylallyladenosine(37) synthase activity"/>
    <property type="evidence" value="ECO:0007669"/>
    <property type="project" value="UniProtKB-EC"/>
</dbReference>
<dbReference type="InterPro" id="IPR058240">
    <property type="entry name" value="rSAM_sf"/>
</dbReference>
<name>A0A1C0TIY9_9GAMM</name>
<dbReference type="PROSITE" id="PS50926">
    <property type="entry name" value="TRAM"/>
    <property type="match status" value="1"/>
</dbReference>
<dbReference type="InterPro" id="IPR038135">
    <property type="entry name" value="Methylthiotransferase_N_sf"/>
</dbReference>
<keyword evidence="9 14" id="KW-0411">Iron-sulfur</keyword>
<protein>
    <recommendedName>
        <fullName evidence="10 14">tRNA-2-methylthio-N(6)-dimethylallyladenosine synthase</fullName>
        <ecNumber evidence="10 14">2.8.4.3</ecNumber>
    </recommendedName>
    <alternativeName>
        <fullName evidence="14">(Dimethylallyl)adenosine tRNA methylthiotransferase MiaB</fullName>
    </alternativeName>
    <alternativeName>
        <fullName evidence="14">tRNA-i(6)A37 methylthiotransferase</fullName>
    </alternativeName>
</protein>
<dbReference type="InterPro" id="IPR006463">
    <property type="entry name" value="MiaB_methiolase"/>
</dbReference>
<comment type="subunit">
    <text evidence="14">Monomer.</text>
</comment>
<feature type="domain" description="TRAM" evidence="16">
    <location>
        <begin position="378"/>
        <end position="441"/>
    </location>
</feature>
<dbReference type="NCBIfam" id="TIGR00089">
    <property type="entry name" value="MiaB/RimO family radical SAM methylthiotransferase"/>
    <property type="match status" value="1"/>
</dbReference>
<evidence type="ECO:0000259" key="16">
    <source>
        <dbReference type="PROSITE" id="PS50926"/>
    </source>
</evidence>
<dbReference type="GO" id="GO:0051539">
    <property type="term" value="F:4 iron, 4 sulfur cluster binding"/>
    <property type="evidence" value="ECO:0007669"/>
    <property type="project" value="UniProtKB-UniRule"/>
</dbReference>
<comment type="catalytic activity">
    <reaction evidence="12">
        <text>2-thio-N(6)-dimethylallyladenosine(37) in tRNA + S-adenosyl-L-methionine = 2-methylsulfanyl-N(6)-dimethylallyladenosine(37) in tRNA + S-adenosyl-L-homocysteine + H(+)</text>
        <dbReference type="Rhea" id="RHEA:37063"/>
        <dbReference type="Rhea" id="RHEA-COMP:10376"/>
        <dbReference type="Rhea" id="RHEA-COMP:10377"/>
        <dbReference type="ChEBI" id="CHEBI:15378"/>
        <dbReference type="ChEBI" id="CHEBI:57856"/>
        <dbReference type="ChEBI" id="CHEBI:59789"/>
        <dbReference type="ChEBI" id="CHEBI:74416"/>
        <dbReference type="ChEBI" id="CHEBI:74417"/>
    </reaction>
    <physiologicalReaction direction="left-to-right" evidence="12">
        <dbReference type="Rhea" id="RHEA:37064"/>
    </physiologicalReaction>
</comment>
<dbReference type="EC" id="2.8.4.3" evidence="10 14"/>
<evidence type="ECO:0000256" key="10">
    <source>
        <dbReference type="ARBA" id="ARBA00033765"/>
    </source>
</evidence>
<dbReference type="PANTHER" id="PTHR43020:SF2">
    <property type="entry name" value="MITOCHONDRIAL TRNA METHYLTHIOTRANSFERASE CDK5RAP1"/>
    <property type="match status" value="1"/>
</dbReference>
<comment type="catalytic activity">
    <reaction evidence="13">
        <text>N(6)-dimethylallyladenosine(37) in tRNA + (sulfur carrier)-SH + AH2 + 2 S-adenosyl-L-methionine = 2-methylsulfanyl-N(6)-dimethylallyladenosine(37) in tRNA + (sulfur carrier)-H + 5'-deoxyadenosine + L-methionine + A + S-adenosyl-L-homocysteine + 2 H(+)</text>
        <dbReference type="Rhea" id="RHEA:37067"/>
        <dbReference type="Rhea" id="RHEA-COMP:10375"/>
        <dbReference type="Rhea" id="RHEA-COMP:10376"/>
        <dbReference type="Rhea" id="RHEA-COMP:14737"/>
        <dbReference type="Rhea" id="RHEA-COMP:14739"/>
        <dbReference type="ChEBI" id="CHEBI:13193"/>
        <dbReference type="ChEBI" id="CHEBI:15378"/>
        <dbReference type="ChEBI" id="CHEBI:17319"/>
        <dbReference type="ChEBI" id="CHEBI:17499"/>
        <dbReference type="ChEBI" id="CHEBI:29917"/>
        <dbReference type="ChEBI" id="CHEBI:57844"/>
        <dbReference type="ChEBI" id="CHEBI:57856"/>
        <dbReference type="ChEBI" id="CHEBI:59789"/>
        <dbReference type="ChEBI" id="CHEBI:64428"/>
        <dbReference type="ChEBI" id="CHEBI:74415"/>
        <dbReference type="ChEBI" id="CHEBI:74417"/>
        <dbReference type="EC" id="2.8.4.3"/>
    </reaction>
    <physiologicalReaction direction="left-to-right" evidence="13">
        <dbReference type="Rhea" id="RHEA:37068"/>
    </physiologicalReaction>
</comment>
<dbReference type="OrthoDB" id="9805215at2"/>
<dbReference type="SMART" id="SM00729">
    <property type="entry name" value="Elp3"/>
    <property type="match status" value="1"/>
</dbReference>
<dbReference type="FunFam" id="3.40.50.12160:FF:000001">
    <property type="entry name" value="tRNA-2-methylthio-N(6)-dimethylallyladenosine synthase"/>
    <property type="match status" value="1"/>
</dbReference>
<dbReference type="SUPFAM" id="SSF102114">
    <property type="entry name" value="Radical SAM enzymes"/>
    <property type="match status" value="1"/>
</dbReference>
<feature type="binding site" evidence="14">
    <location>
        <position position="164"/>
    </location>
    <ligand>
        <name>[4Fe-4S] cluster</name>
        <dbReference type="ChEBI" id="CHEBI:49883"/>
        <label>2</label>
        <note>4Fe-4S-S-AdoMet</note>
    </ligand>
</feature>
<dbReference type="NCBIfam" id="TIGR01574">
    <property type="entry name" value="miaB-methiolase"/>
    <property type="match status" value="1"/>
</dbReference>
<dbReference type="PANTHER" id="PTHR43020">
    <property type="entry name" value="CDK5 REGULATORY SUBUNIT-ASSOCIATED PROTEIN 1"/>
    <property type="match status" value="1"/>
</dbReference>
<dbReference type="Gene3D" id="3.40.50.12160">
    <property type="entry name" value="Methylthiotransferase, N-terminal domain"/>
    <property type="match status" value="1"/>
</dbReference>
<evidence type="ECO:0000256" key="14">
    <source>
        <dbReference type="HAMAP-Rule" id="MF_01864"/>
    </source>
</evidence>
<evidence type="ECO:0000259" key="17">
    <source>
        <dbReference type="PROSITE" id="PS51449"/>
    </source>
</evidence>
<dbReference type="GO" id="GO:0046872">
    <property type="term" value="F:metal ion binding"/>
    <property type="evidence" value="ECO:0007669"/>
    <property type="project" value="UniProtKB-KW"/>
</dbReference>
<dbReference type="Pfam" id="PF01938">
    <property type="entry name" value="TRAM"/>
    <property type="match status" value="1"/>
</dbReference>
<dbReference type="SFLD" id="SFLDS00029">
    <property type="entry name" value="Radical_SAM"/>
    <property type="match status" value="1"/>
</dbReference>
<dbReference type="EMBL" id="MAUJ01000019">
    <property type="protein sequence ID" value="OCQ18218.1"/>
    <property type="molecule type" value="Genomic_DNA"/>
</dbReference>
<dbReference type="RefSeq" id="WP_065793053.1">
    <property type="nucleotide sequence ID" value="NZ_MAUJ01000019.1"/>
</dbReference>
<dbReference type="HAMAP" id="MF_01864">
    <property type="entry name" value="tRNA_metthiotr_MiaB"/>
    <property type="match status" value="1"/>
</dbReference>
<evidence type="ECO:0000256" key="3">
    <source>
        <dbReference type="ARBA" id="ARBA00022490"/>
    </source>
</evidence>
<keyword evidence="8 14" id="KW-0408">Iron</keyword>
<evidence type="ECO:0000256" key="12">
    <source>
        <dbReference type="ARBA" id="ARBA00052380"/>
    </source>
</evidence>
<feature type="binding site" evidence="14">
    <location>
        <position position="12"/>
    </location>
    <ligand>
        <name>[4Fe-4S] cluster</name>
        <dbReference type="ChEBI" id="CHEBI:49883"/>
        <label>1</label>
    </ligand>
</feature>
<dbReference type="SFLD" id="SFLDG01082">
    <property type="entry name" value="B12-binding_domain_containing"/>
    <property type="match status" value="1"/>
</dbReference>
<dbReference type="InterPro" id="IPR002792">
    <property type="entry name" value="TRAM_dom"/>
</dbReference>
<keyword evidence="7 14" id="KW-0479">Metal-binding</keyword>
<feature type="binding site" evidence="14">
    <location>
        <position position="83"/>
    </location>
    <ligand>
        <name>[4Fe-4S] cluster</name>
        <dbReference type="ChEBI" id="CHEBI:49883"/>
        <label>1</label>
    </ligand>
</feature>
<feature type="domain" description="Radical SAM core" evidence="18">
    <location>
        <begin position="143"/>
        <end position="375"/>
    </location>
</feature>
<dbReference type="GO" id="GO:0005829">
    <property type="term" value="C:cytosol"/>
    <property type="evidence" value="ECO:0007669"/>
    <property type="project" value="TreeGrafter"/>
</dbReference>
<proteinExistence type="inferred from homology"/>
<dbReference type="Gene3D" id="3.80.30.20">
    <property type="entry name" value="tm_1862 like domain"/>
    <property type="match status" value="1"/>
</dbReference>
<keyword evidence="3 14" id="KW-0963">Cytoplasm</keyword>
<feature type="binding site" evidence="14">
    <location>
        <position position="157"/>
    </location>
    <ligand>
        <name>[4Fe-4S] cluster</name>
        <dbReference type="ChEBI" id="CHEBI:49883"/>
        <label>2</label>
        <note>4Fe-4S-S-AdoMet</note>
    </ligand>
</feature>
<dbReference type="InterPro" id="IPR006638">
    <property type="entry name" value="Elp3/MiaA/NifB-like_rSAM"/>
</dbReference>
<dbReference type="Proteomes" id="UP000093366">
    <property type="component" value="Unassembled WGS sequence"/>
</dbReference>
<keyword evidence="6 14" id="KW-0819">tRNA processing</keyword>
<dbReference type="SFLD" id="SFLDG01061">
    <property type="entry name" value="methylthiotransferase"/>
    <property type="match status" value="1"/>
</dbReference>
<dbReference type="FunFam" id="3.80.30.20:FF:000001">
    <property type="entry name" value="tRNA-2-methylthio-N(6)-dimethylallyladenosine synthase 2"/>
    <property type="match status" value="1"/>
</dbReference>
<evidence type="ECO:0000313" key="20">
    <source>
        <dbReference type="Proteomes" id="UP000093366"/>
    </source>
</evidence>
<dbReference type="PROSITE" id="PS51449">
    <property type="entry name" value="MTTASE_N"/>
    <property type="match status" value="1"/>
</dbReference>
<comment type="catalytic activity">
    <reaction evidence="11">
        <text>N(6)-dimethylallyladenosine(37) in tRNA + (sulfur carrier)-SH + AH2 + S-adenosyl-L-methionine = 2-thio-N(6)-dimethylallyladenosine(37) in tRNA + (sulfur carrier)-H + 5'-deoxyadenosine + L-methionine + A + H(+)</text>
        <dbReference type="Rhea" id="RHEA:36339"/>
        <dbReference type="Rhea" id="RHEA-COMP:10375"/>
        <dbReference type="Rhea" id="RHEA-COMP:10377"/>
        <dbReference type="Rhea" id="RHEA-COMP:14737"/>
        <dbReference type="Rhea" id="RHEA-COMP:14739"/>
        <dbReference type="ChEBI" id="CHEBI:13193"/>
        <dbReference type="ChEBI" id="CHEBI:15378"/>
        <dbReference type="ChEBI" id="CHEBI:17319"/>
        <dbReference type="ChEBI" id="CHEBI:17499"/>
        <dbReference type="ChEBI" id="CHEBI:29917"/>
        <dbReference type="ChEBI" id="CHEBI:57844"/>
        <dbReference type="ChEBI" id="CHEBI:59789"/>
        <dbReference type="ChEBI" id="CHEBI:64428"/>
        <dbReference type="ChEBI" id="CHEBI:74415"/>
        <dbReference type="ChEBI" id="CHEBI:74416"/>
    </reaction>
    <physiologicalReaction direction="left-to-right" evidence="11">
        <dbReference type="Rhea" id="RHEA:36340"/>
    </physiologicalReaction>
</comment>
<dbReference type="Pfam" id="PF04055">
    <property type="entry name" value="Radical_SAM"/>
    <property type="match status" value="1"/>
</dbReference>
<keyword evidence="2 14" id="KW-0004">4Fe-4S</keyword>
<dbReference type="SFLD" id="SFLDF00273">
    <property type="entry name" value="(dimethylallyl)adenosine_tRNA"/>
    <property type="match status" value="1"/>
</dbReference>
<evidence type="ECO:0000256" key="2">
    <source>
        <dbReference type="ARBA" id="ARBA00022485"/>
    </source>
</evidence>
<feature type="region of interest" description="Disordered" evidence="15">
    <location>
        <begin position="455"/>
        <end position="477"/>
    </location>
</feature>
<comment type="similarity">
    <text evidence="14">Belongs to the methylthiotransferase family. MiaB subfamily.</text>
</comment>
<keyword evidence="4 14" id="KW-0808">Transferase</keyword>
<dbReference type="PROSITE" id="PS51918">
    <property type="entry name" value="RADICAL_SAM"/>
    <property type="match status" value="1"/>
</dbReference>
<dbReference type="Pfam" id="PF00919">
    <property type="entry name" value="UPF0004"/>
    <property type="match status" value="1"/>
</dbReference>
<evidence type="ECO:0000256" key="11">
    <source>
        <dbReference type="ARBA" id="ARBA00050926"/>
    </source>
</evidence>
<evidence type="ECO:0000256" key="9">
    <source>
        <dbReference type="ARBA" id="ARBA00023014"/>
    </source>
</evidence>
<evidence type="ECO:0000256" key="15">
    <source>
        <dbReference type="SAM" id="MobiDB-lite"/>
    </source>
</evidence>
<accession>A0A1C0TIY9</accession>
<dbReference type="PROSITE" id="PS01278">
    <property type="entry name" value="MTTASE_RADICAL"/>
    <property type="match status" value="1"/>
</dbReference>
<dbReference type="InterPro" id="IPR013848">
    <property type="entry name" value="Methylthiotransferase_N"/>
</dbReference>
<comment type="caution">
    <text evidence="19">The sequence shown here is derived from an EMBL/GenBank/DDBJ whole genome shotgun (WGS) entry which is preliminary data.</text>
</comment>
<gene>
    <name evidence="14" type="primary">miaB</name>
    <name evidence="19" type="ORF">A7985_24690</name>
</gene>
<comment type="cofactor">
    <cofactor evidence="14">
        <name>[4Fe-4S] cluster</name>
        <dbReference type="ChEBI" id="CHEBI:49883"/>
    </cofactor>
    <text evidence="14">Binds 2 [4Fe-4S] clusters. One cluster is coordinated with 3 cysteines and an exchangeable S-adenosyl-L-methionine.</text>
</comment>
<dbReference type="AlphaFoldDB" id="A0A1C0TIY9"/>
<evidence type="ECO:0000256" key="1">
    <source>
        <dbReference type="ARBA" id="ARBA00003234"/>
    </source>
</evidence>
<dbReference type="InterPro" id="IPR005839">
    <property type="entry name" value="Methylthiotransferase"/>
</dbReference>
<feature type="binding site" evidence="14">
    <location>
        <position position="161"/>
    </location>
    <ligand>
        <name>[4Fe-4S] cluster</name>
        <dbReference type="ChEBI" id="CHEBI:49883"/>
        <label>2</label>
        <note>4Fe-4S-S-AdoMet</note>
    </ligand>
</feature>
<feature type="binding site" evidence="14">
    <location>
        <position position="49"/>
    </location>
    <ligand>
        <name>[4Fe-4S] cluster</name>
        <dbReference type="ChEBI" id="CHEBI:49883"/>
        <label>1</label>
    </ligand>
</feature>
<dbReference type="InterPro" id="IPR020612">
    <property type="entry name" value="Methylthiotransferase_CS"/>
</dbReference>
<evidence type="ECO:0000256" key="8">
    <source>
        <dbReference type="ARBA" id="ARBA00023004"/>
    </source>
</evidence>
<feature type="domain" description="MTTase N-terminal" evidence="17">
    <location>
        <begin position="3"/>
        <end position="120"/>
    </location>
</feature>
<evidence type="ECO:0000256" key="4">
    <source>
        <dbReference type="ARBA" id="ARBA00022679"/>
    </source>
</evidence>
<sequence>MGKKLHIKTWGCQMNEYDSQKMADLLDSTNGYQLTEEAEQADVILLNTCSIREKAQEKVFHQLGRWKLLKEDNPDLVIGVGGCVASQEGDTIRQRAPFVDIVFGPQTLHRLPEMIKQVQGKEGSVVDISFPEIEKFDRLPEPKAEGPTAFVSIMEGCSKYCTFCVVPYTRGEEVSRPLDDVILEVAQLAEQGVREVNLLGQNVNAFRGEMHDGEICYFSDLLRYVAAIDGIDRIRYTTSHPVEFTPDIIEAYKDVPELVDHLHLPVQSGSDRVLNLMKRGHTALEYKSTIRKLRKVRPNLSMSSDFIIGFPGESKADFEETMNLINAIGFDMSFSFIYSARPGTPAADLPDDVPEQEKKERLYILQNRINQMAQDISRKMFDTEQRILVEGPSKKNPMELRGRTENNRVVNFEGPHSVIGQFVDVRITEALPNSLRGELLRTEAEMDLRRDVAPSDILNRAPSEPEANELGVATFTP</sequence>
<evidence type="ECO:0000256" key="13">
    <source>
        <dbReference type="ARBA" id="ARBA00052587"/>
    </source>
</evidence>
<evidence type="ECO:0000259" key="18">
    <source>
        <dbReference type="PROSITE" id="PS51918"/>
    </source>
</evidence>
<evidence type="ECO:0000256" key="6">
    <source>
        <dbReference type="ARBA" id="ARBA00022694"/>
    </source>
</evidence>
<comment type="subcellular location">
    <subcellularLocation>
        <location evidence="14">Cytoplasm</location>
    </subcellularLocation>
</comment>
<evidence type="ECO:0000256" key="5">
    <source>
        <dbReference type="ARBA" id="ARBA00022691"/>
    </source>
</evidence>
<dbReference type="InterPro" id="IPR007197">
    <property type="entry name" value="rSAM"/>
</dbReference>
<comment type="function">
    <text evidence="1 14">Catalyzes the methylthiolation of N6-(dimethylallyl)adenosine (i(6)A), leading to the formation of 2-methylthio-N6-(dimethylallyl)adenosine (ms(2)i(6)A) at position 37 in tRNAs that read codons beginning with uridine.</text>
</comment>
<evidence type="ECO:0000313" key="19">
    <source>
        <dbReference type="EMBL" id="OCQ18218.1"/>
    </source>
</evidence>